<proteinExistence type="predicted"/>
<gene>
    <name evidence="1" type="ORF">P5W92_32880</name>
</gene>
<organism evidence="1 2">
    <name type="scientific">Streptomyces pakalii</name>
    <dbReference type="NCBI Taxonomy" id="3036494"/>
    <lineage>
        <taxon>Bacteria</taxon>
        <taxon>Bacillati</taxon>
        <taxon>Actinomycetota</taxon>
        <taxon>Actinomycetes</taxon>
        <taxon>Kitasatosporales</taxon>
        <taxon>Streptomycetaceae</taxon>
        <taxon>Streptomyces</taxon>
    </lineage>
</organism>
<comment type="caution">
    <text evidence="1">The sequence shown here is derived from an EMBL/GenBank/DDBJ whole genome shotgun (WGS) entry which is preliminary data.</text>
</comment>
<dbReference type="RefSeq" id="WP_283900962.1">
    <property type="nucleotide sequence ID" value="NZ_JARWAF010000020.1"/>
</dbReference>
<reference evidence="1 2" key="1">
    <citation type="submission" date="2023-04" db="EMBL/GenBank/DDBJ databases">
        <title>A novel species of the genus Streptomyces: Streptomyces pakalii sp. nov. isolated from a Mexican soil jungle.</title>
        <authorList>
            <person name="Chavez-Hernandez M.A."/>
            <person name="Ortiz-Alvarez J."/>
            <person name="Villa-Tanaca L."/>
            <person name="Hernandez-Rodriguez C."/>
        </authorList>
    </citation>
    <scope>NUCLEOTIDE SEQUENCE [LARGE SCALE GENOMIC DNA]</scope>
    <source>
        <strain evidence="1 2">ENCB-J15</strain>
    </source>
</reference>
<evidence type="ECO:0000313" key="1">
    <source>
        <dbReference type="EMBL" id="MDJ1645170.1"/>
    </source>
</evidence>
<sequence>MSFLRLTLEALAGLASSGRSYAHTNPDHLDVLLTEQTAAANREDADHTAAASRLHADELHLQPGLLEARREILGDIHYLEGLLIGARARNLSPDLVEHLAAAVATGHQFTTRLAEATRATITDTDH</sequence>
<keyword evidence="2" id="KW-1185">Reference proteome</keyword>
<dbReference type="Proteomes" id="UP001237194">
    <property type="component" value="Unassembled WGS sequence"/>
</dbReference>
<evidence type="ECO:0000313" key="2">
    <source>
        <dbReference type="Proteomes" id="UP001237194"/>
    </source>
</evidence>
<evidence type="ECO:0008006" key="3">
    <source>
        <dbReference type="Google" id="ProtNLM"/>
    </source>
</evidence>
<dbReference type="EMBL" id="JARWAF010000020">
    <property type="protein sequence ID" value="MDJ1645170.1"/>
    <property type="molecule type" value="Genomic_DNA"/>
</dbReference>
<name>A0ABT7DH96_9ACTN</name>
<accession>A0ABT7DH96</accession>
<protein>
    <recommendedName>
        <fullName evidence="3">ANTAR domain-containing protein</fullName>
    </recommendedName>
</protein>